<protein>
    <submittedName>
        <fullName evidence="1">K02A2.6-like</fullName>
    </submittedName>
</protein>
<dbReference type="PANTHER" id="PTHR37984">
    <property type="entry name" value="PROTEIN CBG26694"/>
    <property type="match status" value="1"/>
</dbReference>
<dbReference type="Gene3D" id="3.30.70.270">
    <property type="match status" value="1"/>
</dbReference>
<dbReference type="Proteomes" id="UP001235939">
    <property type="component" value="Chromosome 18"/>
</dbReference>
<gene>
    <name evidence="1" type="ORF">LAZ67_18001767</name>
</gene>
<evidence type="ECO:0000313" key="1">
    <source>
        <dbReference type="EMBL" id="UYV80123.1"/>
    </source>
</evidence>
<dbReference type="InterPro" id="IPR043128">
    <property type="entry name" value="Rev_trsase/Diguanyl_cyclase"/>
</dbReference>
<sequence>MSSETISKYLIRLRDQVQKCSYGDFLQAFVRDGFATGIIDSTTQKKLLQEENLTFDGAVDIALSAESADNELHNIKGSENAHQSPQYLHAINNTCKHCGKTNHLHNNCFFKSATCKVCGKLGHISPQYVIKKALSLTIICLYILKRNNKFMSQPNLNNPSNSQNSLSLYNINLHPPLTETVYVNKIELLAEIDTVAAITTLTKCSFINYYKSIFEYKSGPIKGIKCHLDVKADFIPKFYKCRQVPFVLKQLVEDEIDKLVDLNILSSIDRSDCSSPLVCVAKPDGRIRLCADFEKSLNPYLEDVKYPIPNIDSVLSNFQGKKFFTKLDLSYHQIEMDDNSKSIWLSPFTEVYINIIAWLLYSERIFSLNFKAHNTYGDVHTLCIPTMAAERELVARDPRIWQWRCHRRGGESWRGQGNSALMGEMPGWRPVEEAGGPGSLEFEGSKLQGSCLVLVCKALGTAVGALGSVPVSSKGAETAFMTAFTAVEALGISGALGRVVAEATTAEADSCADGLLEVEDHSIYHDPSAVAQSSEGVEVHLDEGGAGPVSGCRTVRHAHHLVPRSSQQRLFNGGVSSSVAVSLGLVGIFVQLLKGREDAREALHLSKEGIDLPGPQLDEVGHGSVQLHQGSRTRGRHGIPEGLQRLIVLLLQLSEGHKGLLGVLLFLPRGKHGRNRRAKMFTG</sequence>
<reference evidence="1 2" key="1">
    <citation type="submission" date="2022-01" db="EMBL/GenBank/DDBJ databases">
        <title>A chromosomal length assembly of Cordylochernes scorpioides.</title>
        <authorList>
            <person name="Zeh D."/>
            <person name="Zeh J."/>
        </authorList>
    </citation>
    <scope>NUCLEOTIDE SEQUENCE [LARGE SCALE GENOMIC DNA]</scope>
    <source>
        <strain evidence="1">IN4F17</strain>
        <tissue evidence="1">Whole Body</tissue>
    </source>
</reference>
<accession>A0ABY6LGD2</accession>
<dbReference type="InterPro" id="IPR043502">
    <property type="entry name" value="DNA/RNA_pol_sf"/>
</dbReference>
<dbReference type="SUPFAM" id="SSF56672">
    <property type="entry name" value="DNA/RNA polymerases"/>
    <property type="match status" value="1"/>
</dbReference>
<evidence type="ECO:0000313" key="2">
    <source>
        <dbReference type="Proteomes" id="UP001235939"/>
    </source>
</evidence>
<keyword evidence="2" id="KW-1185">Reference proteome</keyword>
<proteinExistence type="predicted"/>
<dbReference type="EMBL" id="CP092880">
    <property type="protein sequence ID" value="UYV80123.1"/>
    <property type="molecule type" value="Genomic_DNA"/>
</dbReference>
<dbReference type="Gene3D" id="3.10.10.10">
    <property type="entry name" value="HIV Type 1 Reverse Transcriptase, subunit A, domain 1"/>
    <property type="match status" value="1"/>
</dbReference>
<organism evidence="1 2">
    <name type="scientific">Cordylochernes scorpioides</name>
    <dbReference type="NCBI Taxonomy" id="51811"/>
    <lineage>
        <taxon>Eukaryota</taxon>
        <taxon>Metazoa</taxon>
        <taxon>Ecdysozoa</taxon>
        <taxon>Arthropoda</taxon>
        <taxon>Chelicerata</taxon>
        <taxon>Arachnida</taxon>
        <taxon>Pseudoscorpiones</taxon>
        <taxon>Cheliferoidea</taxon>
        <taxon>Chernetidae</taxon>
        <taxon>Cordylochernes</taxon>
    </lineage>
</organism>
<dbReference type="PANTHER" id="PTHR37984:SF5">
    <property type="entry name" value="PROTEIN NYNRIN-LIKE"/>
    <property type="match status" value="1"/>
</dbReference>
<dbReference type="InterPro" id="IPR050951">
    <property type="entry name" value="Retrovirus_Pol_polyprotein"/>
</dbReference>
<name>A0ABY6LGD2_9ARAC</name>